<dbReference type="RefSeq" id="WP_117919447.1">
    <property type="nucleotide sequence ID" value="NZ_QRQN01000004.1"/>
</dbReference>
<evidence type="ECO:0000313" key="1">
    <source>
        <dbReference type="EMBL" id="RHN10873.1"/>
    </source>
</evidence>
<organism evidence="1 2">
    <name type="scientific">Roseburia intestinalis</name>
    <dbReference type="NCBI Taxonomy" id="166486"/>
    <lineage>
        <taxon>Bacteria</taxon>
        <taxon>Bacillati</taxon>
        <taxon>Bacillota</taxon>
        <taxon>Clostridia</taxon>
        <taxon>Lachnospirales</taxon>
        <taxon>Lachnospiraceae</taxon>
        <taxon>Roseburia</taxon>
    </lineage>
</organism>
<accession>A0A415TYC5</accession>
<reference evidence="1 2" key="1">
    <citation type="submission" date="2018-08" db="EMBL/GenBank/DDBJ databases">
        <title>A genome reference for cultivated species of the human gut microbiota.</title>
        <authorList>
            <person name="Zou Y."/>
            <person name="Xue W."/>
            <person name="Luo G."/>
        </authorList>
    </citation>
    <scope>NUCLEOTIDE SEQUENCE [LARGE SCALE GENOMIC DNA]</scope>
    <source>
        <strain evidence="1 2">AF31-21AC</strain>
    </source>
</reference>
<comment type="caution">
    <text evidence="1">The sequence shown here is derived from an EMBL/GenBank/DDBJ whole genome shotgun (WGS) entry which is preliminary data.</text>
</comment>
<name>A0A415TYC5_9FIRM</name>
<protein>
    <submittedName>
        <fullName evidence="1">Uncharacterized protein</fullName>
    </submittedName>
</protein>
<proteinExistence type="predicted"/>
<sequence>MIGEGREDQKDNDLFFVCGLIDYIARKTKNKRADIVNWLGKERLQKIYELADIYHCDNIDRVCEDFVEEAKIPNGTFDNVADCRYVIPSHWDIAKVYKRLIKQVAQEKQIDIMDALIKVYNSFLSPKIDDYNSSLYYENPSYLLECYIENTIL</sequence>
<dbReference type="EMBL" id="QRQN01000004">
    <property type="protein sequence ID" value="RHN10873.1"/>
    <property type="molecule type" value="Genomic_DNA"/>
</dbReference>
<gene>
    <name evidence="1" type="ORF">DWZ31_04830</name>
</gene>
<evidence type="ECO:0000313" key="2">
    <source>
        <dbReference type="Proteomes" id="UP000283586"/>
    </source>
</evidence>
<dbReference type="AlphaFoldDB" id="A0A415TYC5"/>
<dbReference type="Proteomes" id="UP000283586">
    <property type="component" value="Unassembled WGS sequence"/>
</dbReference>